<evidence type="ECO:0000256" key="1">
    <source>
        <dbReference type="SAM" id="Coils"/>
    </source>
</evidence>
<feature type="compositionally biased region" description="Basic and acidic residues" evidence="2">
    <location>
        <begin position="357"/>
        <end position="379"/>
    </location>
</feature>
<feature type="compositionally biased region" description="Basic and acidic residues" evidence="2">
    <location>
        <begin position="515"/>
        <end position="531"/>
    </location>
</feature>
<gene>
    <name evidence="3" type="ORF">TPC1_30209</name>
</gene>
<feature type="compositionally biased region" description="Basic and acidic residues" evidence="2">
    <location>
        <begin position="174"/>
        <end position="198"/>
    </location>
</feature>
<feature type="compositionally biased region" description="Polar residues" evidence="2">
    <location>
        <begin position="456"/>
        <end position="502"/>
    </location>
</feature>
<feature type="region of interest" description="Disordered" evidence="2">
    <location>
        <begin position="44"/>
        <end position="83"/>
    </location>
</feature>
<feature type="compositionally biased region" description="Polar residues" evidence="2">
    <location>
        <begin position="251"/>
        <end position="264"/>
    </location>
</feature>
<dbReference type="AlphaFoldDB" id="A0A146K3P8"/>
<feature type="compositionally biased region" description="Polar residues" evidence="2">
    <location>
        <begin position="654"/>
        <end position="682"/>
    </location>
</feature>
<feature type="coiled-coil region" evidence="1">
    <location>
        <begin position="580"/>
        <end position="611"/>
    </location>
</feature>
<feature type="compositionally biased region" description="Low complexity" evidence="2">
    <location>
        <begin position="322"/>
        <end position="340"/>
    </location>
</feature>
<protein>
    <submittedName>
        <fullName evidence="3">Uncharacterized protein</fullName>
    </submittedName>
</protein>
<feature type="region of interest" description="Disordered" evidence="2">
    <location>
        <begin position="634"/>
        <end position="710"/>
    </location>
</feature>
<sequence length="824" mass="94309">LQPPMLSQIRPFQQNQRPESDNSEDQLDQIKLINKTLDDLLQTESVESDGETDVKIQTSNQKDQVDQVDQTDKISSNKTKQIRNRAKELLTRTKPNLEKVFIPDQQSCEHENPRFMLETKLASNESTQGKTKKLKSVKPISSFQKAEKLKSDVSAQKAQNDQKQKQTPKKKPKPGSDEKDREAPKAQKNLKDDAEKNRVKPNLLKQEAQRVKEKPEQDKKSTSKPNIKNEVENDEVQNQGLKAENFEMESEITQQSEFNQSNSKEYNDVAQLVPASKVVPLKPKQRNKELAKIKELANEKLSKTLQNASDSDIQTEDRQKTPNEQNVVLQLNNQQNDQPNSYQQNSASNSISLVKNDSQDPKSLEKPRTQQKNLVKDPFQDFDESNEILAEPPSEEGEEIESSLKSYKSNIQLNNTAKSVKTIAEIQPIQMPNAFENKVSWNLDLFRNESAKSKQKINTNIAPISKTENQQQKVNQPKQTDLTGQEPAQPQFGESQTESSFHSVDEQPHKKKKLHQTEAESTKKPKKMPSDFEIRVNKSQLMDPSMPSDVIEQSKISLPLQESPLEALQKHFQQKKVFTKEEIQNDIRNMAKTTKQMKNNLLAENEQAETEQLKILLESSTSDSKQDLQPNLQQVSNVKQTQKQSHSKKQLKTVVQTNQIQHKKPNSQAKANQVQTSNILNNSEEDEPKSPDKSKRLEKGVKLQEAPNPQFSTQFETKFETLKSNFDDYVDDEVLFSEKLYIQQLIQAEQRSDLLKQIQKQPIKQPISLQKAVLDYSQSIEKRMMLQIKSESQVVKMLSPVPKNVCSNREGIIKAMERRLKGLE</sequence>
<organism evidence="3">
    <name type="scientific">Trepomonas sp. PC1</name>
    <dbReference type="NCBI Taxonomy" id="1076344"/>
    <lineage>
        <taxon>Eukaryota</taxon>
        <taxon>Metamonada</taxon>
        <taxon>Diplomonadida</taxon>
        <taxon>Hexamitidae</taxon>
        <taxon>Hexamitinae</taxon>
        <taxon>Trepomonas</taxon>
    </lineage>
</organism>
<keyword evidence="1" id="KW-0175">Coiled coil</keyword>
<evidence type="ECO:0000256" key="2">
    <source>
        <dbReference type="SAM" id="MobiDB-lite"/>
    </source>
</evidence>
<feature type="compositionally biased region" description="Basic and acidic residues" evidence="2">
    <location>
        <begin position="207"/>
        <end position="231"/>
    </location>
</feature>
<feature type="region of interest" description="Disordered" evidence="2">
    <location>
        <begin position="297"/>
        <end position="403"/>
    </location>
</feature>
<feature type="region of interest" description="Disordered" evidence="2">
    <location>
        <begin position="453"/>
        <end position="531"/>
    </location>
</feature>
<accession>A0A146K3P8</accession>
<feature type="compositionally biased region" description="Polar residues" evidence="2">
    <location>
        <begin position="303"/>
        <end position="312"/>
    </location>
</feature>
<feature type="region of interest" description="Disordered" evidence="2">
    <location>
        <begin position="119"/>
        <end position="265"/>
    </location>
</feature>
<name>A0A146K3P8_9EUKA</name>
<reference evidence="3" key="1">
    <citation type="submission" date="2015-07" db="EMBL/GenBank/DDBJ databases">
        <title>Adaptation to a free-living lifestyle via gene acquisitions in the diplomonad Trepomonas sp. PC1.</title>
        <authorList>
            <person name="Xu F."/>
            <person name="Jerlstrom-Hultqvist J."/>
            <person name="Kolisko M."/>
            <person name="Simpson A.G.B."/>
            <person name="Roger A.J."/>
            <person name="Svard S.G."/>
            <person name="Andersson J.O."/>
        </authorList>
    </citation>
    <scope>NUCLEOTIDE SEQUENCE</scope>
    <source>
        <strain evidence="3">PC1</strain>
    </source>
</reference>
<proteinExistence type="predicted"/>
<feature type="compositionally biased region" description="Polar residues" evidence="2">
    <location>
        <begin position="341"/>
        <end position="356"/>
    </location>
</feature>
<feature type="compositionally biased region" description="Basic and acidic residues" evidence="2">
    <location>
        <begin position="688"/>
        <end position="702"/>
    </location>
</feature>
<evidence type="ECO:0000313" key="3">
    <source>
        <dbReference type="EMBL" id="JAP90296.1"/>
    </source>
</evidence>
<feature type="non-terminal residue" evidence="3">
    <location>
        <position position="1"/>
    </location>
</feature>
<feature type="region of interest" description="Disordered" evidence="2">
    <location>
        <begin position="1"/>
        <end position="25"/>
    </location>
</feature>
<dbReference type="EMBL" id="GDID01006310">
    <property type="protein sequence ID" value="JAP90296.1"/>
    <property type="molecule type" value="Transcribed_RNA"/>
</dbReference>